<dbReference type="SUPFAM" id="SSF51306">
    <property type="entry name" value="LexA/Signal peptidase"/>
    <property type="match status" value="1"/>
</dbReference>
<keyword evidence="1" id="KW-0805">Transcription regulation</keyword>
<dbReference type="SUPFAM" id="SSF47413">
    <property type="entry name" value="lambda repressor-like DNA-binding domains"/>
    <property type="match status" value="1"/>
</dbReference>
<evidence type="ECO:0000256" key="2">
    <source>
        <dbReference type="ARBA" id="ARBA00023125"/>
    </source>
</evidence>
<evidence type="ECO:0000259" key="4">
    <source>
        <dbReference type="PROSITE" id="PS50943"/>
    </source>
</evidence>
<evidence type="ECO:0000313" key="5">
    <source>
        <dbReference type="EMBL" id="CUN78454.1"/>
    </source>
</evidence>
<accession>A0A173ZQD2</accession>
<dbReference type="RefSeq" id="WP_055285780.1">
    <property type="nucleotide sequence ID" value="NZ_CYYP01000004.1"/>
</dbReference>
<keyword evidence="2" id="KW-0238">DNA-binding</keyword>
<sequence>MGFGANIRKLRTMEHLGQAQLAEMLGVSKETVCRWEKSRYAPRERHIEKLQALFGCTRDELVGEENGLAVKLANKRIVTDEDPAIREMEGAFPVIDIESQKRRITHSQQNACAPVDVAKRHPHSVFVKIKGDEMSRIYPPGSLLLVDTTAKPWNGCAVLALADGKTPVIRRFAEGNDMIVLSSHSYATASPDLMFNKRRIRIIGVVVWYQASHDHTLN</sequence>
<evidence type="ECO:0000313" key="6">
    <source>
        <dbReference type="Proteomes" id="UP000095468"/>
    </source>
</evidence>
<keyword evidence="3" id="KW-0804">Transcription</keyword>
<reference evidence="5 6" key="1">
    <citation type="submission" date="2015-09" db="EMBL/GenBank/DDBJ databases">
        <authorList>
            <consortium name="Pathogen Informatics"/>
        </authorList>
    </citation>
    <scope>NUCLEOTIDE SEQUENCE [LARGE SCALE GENOMIC DNA]</scope>
    <source>
        <strain evidence="5 6">2789STDY5608823</strain>
    </source>
</reference>
<dbReference type="InterPro" id="IPR039418">
    <property type="entry name" value="LexA-like"/>
</dbReference>
<dbReference type="SMART" id="SM00530">
    <property type="entry name" value="HTH_XRE"/>
    <property type="match status" value="1"/>
</dbReference>
<dbReference type="PANTHER" id="PTHR40661:SF3">
    <property type="entry name" value="FELS-1 PROPHAGE TRANSCRIPTIONAL REGULATOR"/>
    <property type="match status" value="1"/>
</dbReference>
<gene>
    <name evidence="5" type="ORF">ERS852381_00670</name>
</gene>
<dbReference type="CDD" id="cd06529">
    <property type="entry name" value="S24_LexA-like"/>
    <property type="match status" value="1"/>
</dbReference>
<dbReference type="InterPro" id="IPR010982">
    <property type="entry name" value="Lambda_DNA-bd_dom_sf"/>
</dbReference>
<dbReference type="InterPro" id="IPR001387">
    <property type="entry name" value="Cro/C1-type_HTH"/>
</dbReference>
<dbReference type="AlphaFoldDB" id="A0A173ZQD2"/>
<evidence type="ECO:0000256" key="3">
    <source>
        <dbReference type="ARBA" id="ARBA00023163"/>
    </source>
</evidence>
<dbReference type="Proteomes" id="UP000095468">
    <property type="component" value="Unassembled WGS sequence"/>
</dbReference>
<organism evidence="5 6">
    <name type="scientific">Collinsella aerofaciens</name>
    <dbReference type="NCBI Taxonomy" id="74426"/>
    <lineage>
        <taxon>Bacteria</taxon>
        <taxon>Bacillati</taxon>
        <taxon>Actinomycetota</taxon>
        <taxon>Coriobacteriia</taxon>
        <taxon>Coriobacteriales</taxon>
        <taxon>Coriobacteriaceae</taxon>
        <taxon>Collinsella</taxon>
    </lineage>
</organism>
<dbReference type="Gene3D" id="2.10.109.10">
    <property type="entry name" value="Umud Fragment, subunit A"/>
    <property type="match status" value="1"/>
</dbReference>
<dbReference type="GO" id="GO:0003677">
    <property type="term" value="F:DNA binding"/>
    <property type="evidence" value="ECO:0007669"/>
    <property type="project" value="UniProtKB-KW"/>
</dbReference>
<dbReference type="Pfam" id="PF01381">
    <property type="entry name" value="HTH_3"/>
    <property type="match status" value="1"/>
</dbReference>
<dbReference type="CDD" id="cd00093">
    <property type="entry name" value="HTH_XRE"/>
    <property type="match status" value="1"/>
</dbReference>
<feature type="domain" description="HTH cro/C1-type" evidence="4">
    <location>
        <begin position="7"/>
        <end position="61"/>
    </location>
</feature>
<dbReference type="InterPro" id="IPR015927">
    <property type="entry name" value="Peptidase_S24_S26A/B/C"/>
</dbReference>
<dbReference type="PROSITE" id="PS50943">
    <property type="entry name" value="HTH_CROC1"/>
    <property type="match status" value="1"/>
</dbReference>
<evidence type="ECO:0000256" key="1">
    <source>
        <dbReference type="ARBA" id="ARBA00023015"/>
    </source>
</evidence>
<dbReference type="PANTHER" id="PTHR40661">
    <property type="match status" value="1"/>
</dbReference>
<dbReference type="InterPro" id="IPR036286">
    <property type="entry name" value="LexA/Signal_pep-like_sf"/>
</dbReference>
<name>A0A173ZQD2_9ACTN</name>
<protein>
    <submittedName>
        <fullName evidence="5">Putative zinc finger/helix-turn-helix protein, YgiT family</fullName>
    </submittedName>
</protein>
<dbReference type="Pfam" id="PF00717">
    <property type="entry name" value="Peptidase_S24"/>
    <property type="match status" value="1"/>
</dbReference>
<dbReference type="Gene3D" id="1.10.260.40">
    <property type="entry name" value="lambda repressor-like DNA-binding domains"/>
    <property type="match status" value="1"/>
</dbReference>
<dbReference type="EMBL" id="CYYP01000004">
    <property type="protein sequence ID" value="CUN78454.1"/>
    <property type="molecule type" value="Genomic_DNA"/>
</dbReference>
<proteinExistence type="predicted"/>